<evidence type="ECO:0000259" key="15">
    <source>
        <dbReference type="Pfam" id="PF04389"/>
    </source>
</evidence>
<dbReference type="InterPro" id="IPR046450">
    <property type="entry name" value="PA_dom_sf"/>
</dbReference>
<dbReference type="Proteomes" id="UP001365128">
    <property type="component" value="Unassembled WGS sequence"/>
</dbReference>
<organism evidence="16 17">
    <name type="scientific">Phyllosticta citricarpa</name>
    <dbReference type="NCBI Taxonomy" id="55181"/>
    <lineage>
        <taxon>Eukaryota</taxon>
        <taxon>Fungi</taxon>
        <taxon>Dikarya</taxon>
        <taxon>Ascomycota</taxon>
        <taxon>Pezizomycotina</taxon>
        <taxon>Dothideomycetes</taxon>
        <taxon>Dothideomycetes incertae sedis</taxon>
        <taxon>Botryosphaeriales</taxon>
        <taxon>Phyllostictaceae</taxon>
        <taxon>Phyllosticta</taxon>
    </lineage>
</organism>
<comment type="subcellular location">
    <subcellularLocation>
        <location evidence="2">Secreted</location>
    </subcellularLocation>
</comment>
<dbReference type="InterPro" id="IPR007484">
    <property type="entry name" value="Peptidase_M28"/>
</dbReference>
<feature type="domain" description="PA" evidence="14">
    <location>
        <begin position="160"/>
        <end position="248"/>
    </location>
</feature>
<keyword evidence="10 13" id="KW-0378">Hydrolase</keyword>
<dbReference type="InterPro" id="IPR045175">
    <property type="entry name" value="M28_fam"/>
</dbReference>
<evidence type="ECO:0000256" key="9">
    <source>
        <dbReference type="ARBA" id="ARBA00022729"/>
    </source>
</evidence>
<keyword evidence="7 13" id="KW-0645">Protease</keyword>
<evidence type="ECO:0000256" key="7">
    <source>
        <dbReference type="ARBA" id="ARBA00022670"/>
    </source>
</evidence>
<evidence type="ECO:0000313" key="17">
    <source>
        <dbReference type="Proteomes" id="UP001365128"/>
    </source>
</evidence>
<name>A0ABR1MK12_9PEZI</name>
<evidence type="ECO:0000256" key="1">
    <source>
        <dbReference type="ARBA" id="ARBA00001947"/>
    </source>
</evidence>
<comment type="cofactor">
    <cofactor evidence="1">
        <name>Zn(2+)</name>
        <dbReference type="ChEBI" id="CHEBI:29105"/>
    </cofactor>
</comment>
<reference evidence="16 17" key="1">
    <citation type="submission" date="2024-04" db="EMBL/GenBank/DDBJ databases">
        <title>Phyllosticta paracitricarpa is synonymous to the EU quarantine fungus P. citricarpa based on phylogenomic analyses.</title>
        <authorList>
            <consortium name="Lawrence Berkeley National Laboratory"/>
            <person name="Van Ingen-Buijs V.A."/>
            <person name="Van Westerhoven A.C."/>
            <person name="Haridas S."/>
            <person name="Skiadas P."/>
            <person name="Martin F."/>
            <person name="Groenewald J.Z."/>
            <person name="Crous P.W."/>
            <person name="Seidl M.F."/>
        </authorList>
    </citation>
    <scope>NUCLEOTIDE SEQUENCE [LARGE SCALE GENOMIC DNA]</scope>
    <source>
        <strain evidence="16 17">CBS 122670</strain>
    </source>
</reference>
<evidence type="ECO:0000256" key="2">
    <source>
        <dbReference type="ARBA" id="ARBA00004613"/>
    </source>
</evidence>
<evidence type="ECO:0000256" key="11">
    <source>
        <dbReference type="ARBA" id="ARBA00022833"/>
    </source>
</evidence>
<dbReference type="PANTHER" id="PTHR12147">
    <property type="entry name" value="METALLOPEPTIDASE M28 FAMILY MEMBER"/>
    <property type="match status" value="1"/>
</dbReference>
<feature type="signal peptide" evidence="13">
    <location>
        <begin position="1"/>
        <end position="23"/>
    </location>
</feature>
<dbReference type="SUPFAM" id="SSF52025">
    <property type="entry name" value="PA domain"/>
    <property type="match status" value="1"/>
</dbReference>
<dbReference type="SUPFAM" id="SSF53187">
    <property type="entry name" value="Zn-dependent exopeptidases"/>
    <property type="match status" value="1"/>
</dbReference>
<protein>
    <recommendedName>
        <fullName evidence="13">Peptide hydrolase</fullName>
        <ecNumber evidence="13">3.4.-.-</ecNumber>
    </recommendedName>
</protein>
<keyword evidence="5" id="KW-0031">Aminopeptidase</keyword>
<keyword evidence="12" id="KW-0325">Glycoprotein</keyword>
<dbReference type="PANTHER" id="PTHR12147:SF26">
    <property type="entry name" value="PEPTIDASE M28 DOMAIN-CONTAINING PROTEIN"/>
    <property type="match status" value="1"/>
</dbReference>
<comment type="similarity">
    <text evidence="4">Belongs to the peptidase M28 family. M28A subfamily.</text>
</comment>
<sequence length="535" mass="56187">MAPLLGNRNIFSLISILAACAHGYPAAISGRHATLRLREDNGTLVDSVRFCSIPKSRFDTNSSQSRLQAAISIDALLDKSQDLQDIAYATPGRNRVFGSQGHNDTVAYIVELLTTPPFNDYYDVTTQSFQAEYSAGNASLLVDGTDRGVSLMTYSPSGSVSAPLVQVRNPGCSASDYPSDVSGAIVLIERGTCDFGLKAAYAGAAGAAGAIIYNNAEGNLSGTLGSVSRPEGTYPPTVGIDLEQGQALIGLLAGGEEIVGDLDVVSIIENRTTSNVIAQTKGGDANNVLMLGGHSDSVEAGPGINDDGSGSIGILEVALQLAQFSVNNAVRFAWWSAEEFGLLGSEHYVASASADVLSKIRLYLNFDMIASPNFIYAIYDGDGSAFNISGPAGSAEAEALFEDYFKDKGLPSQPTEFNGRSDYGPFLDAGIPAGGLFTGAEQTKTAEEAAKYGGQAGVATDANYHAAGDTTDNLNATAFLVNTQGIAHAVATYGRSFDSILARNSTTKTKLARSPTRLSQMWKKDQAMARLRQRA</sequence>
<dbReference type="CDD" id="cd03876">
    <property type="entry name" value="M28_SGAP_like"/>
    <property type="match status" value="1"/>
</dbReference>
<evidence type="ECO:0000259" key="14">
    <source>
        <dbReference type="Pfam" id="PF02225"/>
    </source>
</evidence>
<comment type="similarity">
    <text evidence="3">Belongs to the peptidase M28 family. M28B subfamily.</text>
</comment>
<proteinExistence type="inferred from homology"/>
<evidence type="ECO:0000256" key="8">
    <source>
        <dbReference type="ARBA" id="ARBA00022723"/>
    </source>
</evidence>
<feature type="chain" id="PRO_5044978751" description="Peptide hydrolase" evidence="13">
    <location>
        <begin position="24"/>
        <end position="535"/>
    </location>
</feature>
<keyword evidence="6" id="KW-0964">Secreted</keyword>
<dbReference type="EMBL" id="JBBPDW010000008">
    <property type="protein sequence ID" value="KAK7550218.1"/>
    <property type="molecule type" value="Genomic_DNA"/>
</dbReference>
<dbReference type="InterPro" id="IPR003137">
    <property type="entry name" value="PA_domain"/>
</dbReference>
<evidence type="ECO:0000256" key="5">
    <source>
        <dbReference type="ARBA" id="ARBA00022438"/>
    </source>
</evidence>
<feature type="domain" description="Peptidase M28" evidence="15">
    <location>
        <begin position="275"/>
        <end position="488"/>
    </location>
</feature>
<gene>
    <name evidence="16" type="ORF">IWX46DRAFT_447213</name>
</gene>
<accession>A0ABR1MK12</accession>
<evidence type="ECO:0000256" key="13">
    <source>
        <dbReference type="RuleBase" id="RU361240"/>
    </source>
</evidence>
<keyword evidence="11 13" id="KW-0862">Zinc</keyword>
<keyword evidence="9 13" id="KW-0732">Signal</keyword>
<dbReference type="Pfam" id="PF04389">
    <property type="entry name" value="Peptidase_M28"/>
    <property type="match status" value="1"/>
</dbReference>
<keyword evidence="17" id="KW-1185">Reference proteome</keyword>
<evidence type="ECO:0000256" key="12">
    <source>
        <dbReference type="ARBA" id="ARBA00023180"/>
    </source>
</evidence>
<dbReference type="InterPro" id="IPR041756">
    <property type="entry name" value="M28_SGAP-like"/>
</dbReference>
<dbReference type="Gene3D" id="3.50.30.30">
    <property type="match status" value="1"/>
</dbReference>
<evidence type="ECO:0000256" key="3">
    <source>
        <dbReference type="ARBA" id="ARBA00005634"/>
    </source>
</evidence>
<evidence type="ECO:0000256" key="10">
    <source>
        <dbReference type="ARBA" id="ARBA00022801"/>
    </source>
</evidence>
<dbReference type="EC" id="3.4.-.-" evidence="13"/>
<dbReference type="Pfam" id="PF02225">
    <property type="entry name" value="PA"/>
    <property type="match status" value="1"/>
</dbReference>
<evidence type="ECO:0000256" key="6">
    <source>
        <dbReference type="ARBA" id="ARBA00022525"/>
    </source>
</evidence>
<keyword evidence="8 13" id="KW-0479">Metal-binding</keyword>
<comment type="caution">
    <text evidence="16">The sequence shown here is derived from an EMBL/GenBank/DDBJ whole genome shotgun (WGS) entry which is preliminary data.</text>
</comment>
<dbReference type="Gene3D" id="3.40.630.10">
    <property type="entry name" value="Zn peptidases"/>
    <property type="match status" value="1"/>
</dbReference>
<evidence type="ECO:0000313" key="16">
    <source>
        <dbReference type="EMBL" id="KAK7550218.1"/>
    </source>
</evidence>
<evidence type="ECO:0000256" key="4">
    <source>
        <dbReference type="ARBA" id="ARBA00005957"/>
    </source>
</evidence>